<accession>X6LMT7</accession>
<protein>
    <submittedName>
        <fullName evidence="1">Uncharacterized protein</fullName>
    </submittedName>
</protein>
<sequence>MNQSLIPHYNDLIFSRIQVKVAKVLTSAEVRDFAYVTRILCKPSNGLFLFEKNFLNSLNHFRLFDYAYFDKSAEKTCGLWQCELEADLYYFDLMKGVYVVEEREGKEMNLFAKKVSLFAEGYRFSYADYKTILRNESFFMDWFTYLEESDETSYLKYLLTRTPMDITKFLCKTYFWSLAIRYKDDQKISFKKKKDGKEEDYVQSLKDYYCECGCLFCLEEGYKKHLDSENPCEFAYASKKAFLLLNKLPNDIINILVDYIHPLRFQKKPNEKEQIIIFSLYKSYRYTKDGSPFLKVKKNIKMTEIDYIVNDDLRIGASSYCYVAKTFCD</sequence>
<keyword evidence="2" id="KW-1185">Reference proteome</keyword>
<name>X6LMT7_RETFI</name>
<dbReference type="Proteomes" id="UP000023152">
    <property type="component" value="Unassembled WGS sequence"/>
</dbReference>
<comment type="caution">
    <text evidence="1">The sequence shown here is derived from an EMBL/GenBank/DDBJ whole genome shotgun (WGS) entry which is preliminary data.</text>
</comment>
<organism evidence="1 2">
    <name type="scientific">Reticulomyxa filosa</name>
    <dbReference type="NCBI Taxonomy" id="46433"/>
    <lineage>
        <taxon>Eukaryota</taxon>
        <taxon>Sar</taxon>
        <taxon>Rhizaria</taxon>
        <taxon>Retaria</taxon>
        <taxon>Foraminifera</taxon>
        <taxon>Monothalamids</taxon>
        <taxon>Reticulomyxidae</taxon>
        <taxon>Reticulomyxa</taxon>
    </lineage>
</organism>
<evidence type="ECO:0000313" key="2">
    <source>
        <dbReference type="Proteomes" id="UP000023152"/>
    </source>
</evidence>
<reference evidence="1 2" key="1">
    <citation type="journal article" date="2013" name="Curr. Biol.">
        <title>The Genome of the Foraminiferan Reticulomyxa filosa.</title>
        <authorList>
            <person name="Glockner G."/>
            <person name="Hulsmann N."/>
            <person name="Schleicher M."/>
            <person name="Noegel A.A."/>
            <person name="Eichinger L."/>
            <person name="Gallinger C."/>
            <person name="Pawlowski J."/>
            <person name="Sierra R."/>
            <person name="Euteneuer U."/>
            <person name="Pillet L."/>
            <person name="Moustafa A."/>
            <person name="Platzer M."/>
            <person name="Groth M."/>
            <person name="Szafranski K."/>
            <person name="Schliwa M."/>
        </authorList>
    </citation>
    <scope>NUCLEOTIDE SEQUENCE [LARGE SCALE GENOMIC DNA]</scope>
</reference>
<evidence type="ECO:0000313" key="1">
    <source>
        <dbReference type="EMBL" id="ETO02701.1"/>
    </source>
</evidence>
<dbReference type="AlphaFoldDB" id="X6LMT7"/>
<dbReference type="EMBL" id="ASPP01035095">
    <property type="protein sequence ID" value="ETO02701.1"/>
    <property type="molecule type" value="Genomic_DNA"/>
</dbReference>
<proteinExistence type="predicted"/>
<gene>
    <name evidence="1" type="ORF">RFI_34714</name>
</gene>